<sequence length="172" mass="18641">MTCLSERIVGAIFFLLSGYAFAGGLVGDSPAEVTIASIAPLPARGVPPIPEPQRYLQRYEMEYQSDQGKPFYAQIENFYSTQVTHDFRFGAGKATPTPEAAPQQASNYLNLGPSTAPQLSMVQLPNATLTLGTQPQRRLSLIVDDWVFSGTARVAVLHSHDTGATLSVRHGF</sequence>
<accession>A0A848IL80</accession>
<evidence type="ECO:0000313" key="1">
    <source>
        <dbReference type="EMBL" id="NMM03078.1"/>
    </source>
</evidence>
<dbReference type="EMBL" id="JABBGJ010000048">
    <property type="protein sequence ID" value="NMM03078.1"/>
    <property type="molecule type" value="Genomic_DNA"/>
</dbReference>
<reference evidence="1 2" key="1">
    <citation type="submission" date="2020-04" db="EMBL/GenBank/DDBJ databases">
        <title>Paraburkholderia sp. RP-4-7 isolated from soil.</title>
        <authorList>
            <person name="Dahal R.H."/>
        </authorList>
    </citation>
    <scope>NUCLEOTIDE SEQUENCE [LARGE SCALE GENOMIC DNA]</scope>
    <source>
        <strain evidence="1 2">RP-4-7</strain>
    </source>
</reference>
<comment type="caution">
    <text evidence="1">The sequence shown here is derived from an EMBL/GenBank/DDBJ whole genome shotgun (WGS) entry which is preliminary data.</text>
</comment>
<proteinExistence type="predicted"/>
<evidence type="ECO:0000313" key="2">
    <source>
        <dbReference type="Proteomes" id="UP000544134"/>
    </source>
</evidence>
<dbReference type="Proteomes" id="UP000544134">
    <property type="component" value="Unassembled WGS sequence"/>
</dbReference>
<gene>
    <name evidence="1" type="ORF">HHL24_34900</name>
</gene>
<name>A0A848IL80_9BURK</name>
<dbReference type="RefSeq" id="WP_169489832.1">
    <property type="nucleotide sequence ID" value="NZ_JABBGJ010000048.1"/>
</dbReference>
<dbReference type="AlphaFoldDB" id="A0A848IL80"/>
<protein>
    <submittedName>
        <fullName evidence="1">Uncharacterized protein</fullName>
    </submittedName>
</protein>
<keyword evidence="2" id="KW-1185">Reference proteome</keyword>
<organism evidence="1 2">
    <name type="scientific">Paraburkholderia polaris</name>
    <dbReference type="NCBI Taxonomy" id="2728848"/>
    <lineage>
        <taxon>Bacteria</taxon>
        <taxon>Pseudomonadati</taxon>
        <taxon>Pseudomonadota</taxon>
        <taxon>Betaproteobacteria</taxon>
        <taxon>Burkholderiales</taxon>
        <taxon>Burkholderiaceae</taxon>
        <taxon>Paraburkholderia</taxon>
    </lineage>
</organism>